<name>A0ABR9PB71_9ACTN</name>
<feature type="region of interest" description="Disordered" evidence="9">
    <location>
        <begin position="522"/>
        <end position="581"/>
    </location>
</feature>
<evidence type="ECO:0000256" key="5">
    <source>
        <dbReference type="ARBA" id="ARBA00022692"/>
    </source>
</evidence>
<evidence type="ECO:0000313" key="11">
    <source>
        <dbReference type="Proteomes" id="UP000806528"/>
    </source>
</evidence>
<dbReference type="EMBL" id="JADBGI010000020">
    <property type="protein sequence ID" value="MBE3001088.1"/>
    <property type="molecule type" value="Genomic_DNA"/>
</dbReference>
<evidence type="ECO:0000256" key="9">
    <source>
        <dbReference type="SAM" id="MobiDB-lite"/>
    </source>
</evidence>
<feature type="transmembrane region" description="Helical" evidence="8">
    <location>
        <begin position="188"/>
        <end position="208"/>
    </location>
</feature>
<dbReference type="Gene3D" id="1.20.1740.10">
    <property type="entry name" value="Amino acid/polyamine transporter I"/>
    <property type="match status" value="1"/>
</dbReference>
<organism evidence="10 11">
    <name type="scientific">Nocardiopsis coralli</name>
    <dbReference type="NCBI Taxonomy" id="2772213"/>
    <lineage>
        <taxon>Bacteria</taxon>
        <taxon>Bacillati</taxon>
        <taxon>Actinomycetota</taxon>
        <taxon>Actinomycetes</taxon>
        <taxon>Streptosporangiales</taxon>
        <taxon>Nocardiopsidaceae</taxon>
        <taxon>Nocardiopsis</taxon>
    </lineage>
</organism>
<dbReference type="RefSeq" id="WP_193123683.1">
    <property type="nucleotide sequence ID" value="NZ_JADBGI010000020.1"/>
</dbReference>
<feature type="transmembrane region" description="Helical" evidence="8">
    <location>
        <begin position="397"/>
        <end position="418"/>
    </location>
</feature>
<keyword evidence="5 8" id="KW-0812">Transmembrane</keyword>
<evidence type="ECO:0000256" key="3">
    <source>
        <dbReference type="ARBA" id="ARBA00022448"/>
    </source>
</evidence>
<protein>
    <submittedName>
        <fullName evidence="10">Amino acid carrier protein</fullName>
    </submittedName>
</protein>
<evidence type="ECO:0000256" key="7">
    <source>
        <dbReference type="ARBA" id="ARBA00023136"/>
    </source>
</evidence>
<dbReference type="PANTHER" id="PTHR30330:SF1">
    <property type="entry name" value="AMINO-ACID CARRIER PROTEIN ALST"/>
    <property type="match status" value="1"/>
</dbReference>
<keyword evidence="8" id="KW-0769">Symport</keyword>
<sequence length="581" mass="60646">MNVLNDLLVGLNDLFWSFLVIPLLVVLAVYFTVRSGFVQLRLFPEMFRVLRSSPGVAPDGGREISSFQAFALSAASRVGTGNIVGVSLAIILGGPGAVFWMWLMAGVLGAAAFVESTLAQLYKVRTATGFRGGPAYYMLYGLKRRWMGVLFAVVITVTFSLVFNSVQANSVAGAISTSVEYAGGGSGFWLNALIGIGLVLLTAAVIFGGVRRIATVAQGLVPLMAILYILLGVAVVVLNIEQVPRVLGDIFGHAFGVREFAAGGVGAAIVQGMRRGMFSNEAGLGSAPNAAATASVSHPAKQGLVQSLGVYFDTWLVCSVTAFIVLINGSVYDPGSDQGIVVAQEALQASLGGWSLHALTVIMFLLAWTSVLGNYYYGEANLQFLDAEHRHMTYFRYAVLAAVFIGCVAPLTVVWSLADISMGVMATANLVSLALLAPVAFRLLSDYSRQLRYGLDPQFTLAKMPDLENVTAWGPAHGHLPDDVERSEALAPGDPAAEADEGSWHALDTEVERGHDGAEALHPEATPAAEDPGTSGSGGAAGASPVGGTGAEGAGPGEEPGETGEDEGRDGDEGTGSTGIR</sequence>
<feature type="compositionally biased region" description="Gly residues" evidence="9">
    <location>
        <begin position="535"/>
        <end position="558"/>
    </location>
</feature>
<feature type="transmembrane region" description="Helical" evidence="8">
    <location>
        <begin position="424"/>
        <end position="444"/>
    </location>
</feature>
<evidence type="ECO:0000256" key="6">
    <source>
        <dbReference type="ARBA" id="ARBA00022989"/>
    </source>
</evidence>
<evidence type="ECO:0000313" key="10">
    <source>
        <dbReference type="EMBL" id="MBE3001088.1"/>
    </source>
</evidence>
<comment type="caution">
    <text evidence="10">The sequence shown here is derived from an EMBL/GenBank/DDBJ whole genome shotgun (WGS) entry which is preliminary data.</text>
</comment>
<dbReference type="Pfam" id="PF01235">
    <property type="entry name" value="Na_Ala_symp"/>
    <property type="match status" value="1"/>
</dbReference>
<comment type="subcellular location">
    <subcellularLocation>
        <location evidence="1 8">Cell membrane</location>
        <topology evidence="1 8">Multi-pass membrane protein</topology>
    </subcellularLocation>
</comment>
<evidence type="ECO:0000256" key="4">
    <source>
        <dbReference type="ARBA" id="ARBA00022475"/>
    </source>
</evidence>
<feature type="transmembrane region" description="Helical" evidence="8">
    <location>
        <begin position="220"/>
        <end position="238"/>
    </location>
</feature>
<evidence type="ECO:0000256" key="1">
    <source>
        <dbReference type="ARBA" id="ARBA00004651"/>
    </source>
</evidence>
<keyword evidence="6 8" id="KW-1133">Transmembrane helix</keyword>
<keyword evidence="11" id="KW-1185">Reference proteome</keyword>
<gene>
    <name evidence="10" type="ORF">IDM40_20675</name>
</gene>
<feature type="compositionally biased region" description="Basic and acidic residues" evidence="9">
    <location>
        <begin position="479"/>
        <end position="488"/>
    </location>
</feature>
<feature type="compositionally biased region" description="Acidic residues" evidence="9">
    <location>
        <begin position="559"/>
        <end position="570"/>
    </location>
</feature>
<feature type="transmembrane region" description="Helical" evidence="8">
    <location>
        <begin position="250"/>
        <end position="270"/>
    </location>
</feature>
<feature type="transmembrane region" description="Helical" evidence="8">
    <location>
        <begin position="69"/>
        <end position="93"/>
    </location>
</feature>
<proteinExistence type="inferred from homology"/>
<dbReference type="PRINTS" id="PR00175">
    <property type="entry name" value="NAALASMPORT"/>
</dbReference>
<dbReference type="PANTHER" id="PTHR30330">
    <property type="entry name" value="AGSS FAMILY TRANSPORTER, SODIUM-ALANINE"/>
    <property type="match status" value="1"/>
</dbReference>
<keyword evidence="7 8" id="KW-0472">Membrane</keyword>
<dbReference type="Proteomes" id="UP000806528">
    <property type="component" value="Unassembled WGS sequence"/>
</dbReference>
<evidence type="ECO:0000256" key="8">
    <source>
        <dbReference type="RuleBase" id="RU363064"/>
    </source>
</evidence>
<accession>A0ABR9PB71</accession>
<dbReference type="NCBIfam" id="TIGR00835">
    <property type="entry name" value="agcS"/>
    <property type="match status" value="1"/>
</dbReference>
<comment type="similarity">
    <text evidence="2 8">Belongs to the alanine or glycine:cation symporter (AGCS) (TC 2.A.25) family.</text>
</comment>
<feature type="transmembrane region" description="Helical" evidence="8">
    <location>
        <begin position="308"/>
        <end position="327"/>
    </location>
</feature>
<feature type="transmembrane region" description="Helical" evidence="8">
    <location>
        <begin position="14"/>
        <end position="33"/>
    </location>
</feature>
<feature type="transmembrane region" description="Helical" evidence="8">
    <location>
        <begin position="354"/>
        <end position="377"/>
    </location>
</feature>
<reference evidence="10 11" key="1">
    <citation type="submission" date="2020-09" db="EMBL/GenBank/DDBJ databases">
        <title>Diversity and distribution of actinomycetes associated with coral in the coast of Hainan.</title>
        <authorList>
            <person name="Li F."/>
        </authorList>
    </citation>
    <scope>NUCLEOTIDE SEQUENCE [LARGE SCALE GENOMIC DNA]</scope>
    <source>
        <strain evidence="10 11">HNM0947</strain>
    </source>
</reference>
<dbReference type="InterPro" id="IPR001463">
    <property type="entry name" value="Na/Ala_symport"/>
</dbReference>
<feature type="transmembrane region" description="Helical" evidence="8">
    <location>
        <begin position="146"/>
        <end position="168"/>
    </location>
</feature>
<keyword evidence="3 8" id="KW-0813">Transport</keyword>
<keyword evidence="4 8" id="KW-1003">Cell membrane</keyword>
<evidence type="ECO:0000256" key="2">
    <source>
        <dbReference type="ARBA" id="ARBA00009261"/>
    </source>
</evidence>
<feature type="transmembrane region" description="Helical" evidence="8">
    <location>
        <begin position="99"/>
        <end position="122"/>
    </location>
</feature>
<feature type="region of interest" description="Disordered" evidence="9">
    <location>
        <begin position="478"/>
        <end position="501"/>
    </location>
</feature>